<gene>
    <name evidence="3" type="ORF">TWF718_000230</name>
</gene>
<dbReference type="Proteomes" id="UP001313282">
    <property type="component" value="Unassembled WGS sequence"/>
</dbReference>
<feature type="region of interest" description="Disordered" evidence="1">
    <location>
        <begin position="150"/>
        <end position="181"/>
    </location>
</feature>
<dbReference type="InterPro" id="IPR001810">
    <property type="entry name" value="F-box_dom"/>
</dbReference>
<evidence type="ECO:0000313" key="3">
    <source>
        <dbReference type="EMBL" id="KAK6355849.1"/>
    </source>
</evidence>
<feature type="region of interest" description="Disordered" evidence="1">
    <location>
        <begin position="369"/>
        <end position="411"/>
    </location>
</feature>
<comment type="caution">
    <text evidence="3">The sequence shown here is derived from an EMBL/GenBank/DDBJ whole genome shotgun (WGS) entry which is preliminary data.</text>
</comment>
<evidence type="ECO:0000313" key="4">
    <source>
        <dbReference type="Proteomes" id="UP001313282"/>
    </source>
</evidence>
<dbReference type="PROSITE" id="PS50181">
    <property type="entry name" value="FBOX"/>
    <property type="match status" value="1"/>
</dbReference>
<evidence type="ECO:0000256" key="1">
    <source>
        <dbReference type="SAM" id="MobiDB-lite"/>
    </source>
</evidence>
<reference evidence="3 4" key="1">
    <citation type="submission" date="2019-10" db="EMBL/GenBank/DDBJ databases">
        <authorList>
            <person name="Palmer J.M."/>
        </authorList>
    </citation>
    <scope>NUCLEOTIDE SEQUENCE [LARGE SCALE GENOMIC DNA]</scope>
    <source>
        <strain evidence="3 4">TWF718</strain>
    </source>
</reference>
<organism evidence="3 4">
    <name type="scientific">Orbilia javanica</name>
    <dbReference type="NCBI Taxonomy" id="47235"/>
    <lineage>
        <taxon>Eukaryota</taxon>
        <taxon>Fungi</taxon>
        <taxon>Dikarya</taxon>
        <taxon>Ascomycota</taxon>
        <taxon>Pezizomycotina</taxon>
        <taxon>Orbiliomycetes</taxon>
        <taxon>Orbiliales</taxon>
        <taxon>Orbiliaceae</taxon>
        <taxon>Orbilia</taxon>
    </lineage>
</organism>
<dbReference type="EMBL" id="JAVHNR010000001">
    <property type="protein sequence ID" value="KAK6355849.1"/>
    <property type="molecule type" value="Genomic_DNA"/>
</dbReference>
<accession>A0AAN8NEN0</accession>
<protein>
    <recommendedName>
        <fullName evidence="2">F-box domain-containing protein</fullName>
    </recommendedName>
</protein>
<dbReference type="SUPFAM" id="SSF81383">
    <property type="entry name" value="F-box domain"/>
    <property type="match status" value="1"/>
</dbReference>
<evidence type="ECO:0000259" key="2">
    <source>
        <dbReference type="PROSITE" id="PS50181"/>
    </source>
</evidence>
<keyword evidence="4" id="KW-1185">Reference proteome</keyword>
<feature type="domain" description="F-box" evidence="2">
    <location>
        <begin position="8"/>
        <end position="58"/>
    </location>
</feature>
<dbReference type="SMART" id="SM00256">
    <property type="entry name" value="FBOX"/>
    <property type="match status" value="1"/>
</dbReference>
<dbReference type="InterPro" id="IPR036047">
    <property type="entry name" value="F-box-like_dom_sf"/>
</dbReference>
<dbReference type="AlphaFoldDB" id="A0AAN8NEN0"/>
<dbReference type="Pfam" id="PF00646">
    <property type="entry name" value="F-box"/>
    <property type="match status" value="1"/>
</dbReference>
<proteinExistence type="predicted"/>
<feature type="compositionally biased region" description="Basic and acidic residues" evidence="1">
    <location>
        <begin position="170"/>
        <end position="180"/>
    </location>
</feature>
<name>A0AAN8NEN0_9PEZI</name>
<sequence>MTTSNRLLPPLLRLPPELQLEILKYLTRIDQVIATQVCTAFRLLLSTKAITQTHYLPVPIDGRSPKSADWDPIQFETYHREFPSAHFLLAESKAECVSYMVVFLLEGKEVVRYVNIDSDDADLEGDIWDGKVGSLDEEIRDFLLKEREQRGREDAGSVGPEVPALTAADGLDHGNEEKEPGPGGVLDISLDEDPTAPVIIFVRNSEVSRHVGGQDFADSSSLDEPFLSPFIAVPNARDDSEEMKFQFKLDIYKDDLIEGPAGLYSEKWEEKIAFERSATVRDWIAKLLESIFAQAVRGGGVTEGEKTWGTIQVDRVRDQDAWKVRFGMVRVSDAVRDEMVWVRRTSGRFLLIKKQMWDQRAEWDLSINVESGGMSKGNKGGDGDEEEDDKTSQDDSQMDTLQLWISRHGEQ</sequence>